<feature type="domain" description="Bacterial mobilisation" evidence="1">
    <location>
        <begin position="62"/>
        <end position="110"/>
    </location>
</feature>
<evidence type="ECO:0000313" key="2">
    <source>
        <dbReference type="EMBL" id="STX39281.1"/>
    </source>
</evidence>
<evidence type="ECO:0000313" key="3">
    <source>
        <dbReference type="Proteomes" id="UP000254033"/>
    </source>
</evidence>
<organism evidence="2 3">
    <name type="scientific">Legionella feeleii</name>
    <dbReference type="NCBI Taxonomy" id="453"/>
    <lineage>
        <taxon>Bacteria</taxon>
        <taxon>Pseudomonadati</taxon>
        <taxon>Pseudomonadota</taxon>
        <taxon>Gammaproteobacteria</taxon>
        <taxon>Legionellales</taxon>
        <taxon>Legionellaceae</taxon>
        <taxon>Legionella</taxon>
    </lineage>
</organism>
<dbReference type="Proteomes" id="UP000254033">
    <property type="component" value="Unassembled WGS sequence"/>
</dbReference>
<dbReference type="EMBL" id="UGNY01000001">
    <property type="protein sequence ID" value="STX39281.1"/>
    <property type="molecule type" value="Genomic_DNA"/>
</dbReference>
<protein>
    <recommendedName>
        <fullName evidence="1">Bacterial mobilisation domain-containing protein</fullName>
    </recommendedName>
</protein>
<dbReference type="Pfam" id="PF05713">
    <property type="entry name" value="MobC"/>
    <property type="match status" value="1"/>
</dbReference>
<dbReference type="AlphaFoldDB" id="A0A378IXQ8"/>
<name>A0A378IXQ8_9GAMM</name>
<accession>A0A378IXQ8</accession>
<dbReference type="InterPro" id="IPR008687">
    <property type="entry name" value="MobC"/>
</dbReference>
<evidence type="ECO:0000259" key="1">
    <source>
        <dbReference type="Pfam" id="PF05713"/>
    </source>
</evidence>
<dbReference type="RefSeq" id="WP_115175802.1">
    <property type="nucleotide sequence ID" value="NZ_UGNY01000001.1"/>
</dbReference>
<gene>
    <name evidence="2" type="ORF">NCTC11978_02476</name>
</gene>
<proteinExistence type="predicted"/>
<sequence>MNKTKSMRIRLTEEEWLHADSASMLLFGCPNKSRLMRKLLRDYIGMGPDLTEQEIKAFREAVRQLTGIARNLNQITSRINRDKKQTASLSDDYIERLKTNVLEINEQLKRYISQTLNRYQDVVNHGK</sequence>
<reference evidence="2 3" key="1">
    <citation type="submission" date="2018-06" db="EMBL/GenBank/DDBJ databases">
        <authorList>
            <consortium name="Pathogen Informatics"/>
            <person name="Doyle S."/>
        </authorList>
    </citation>
    <scope>NUCLEOTIDE SEQUENCE [LARGE SCALE GENOMIC DNA]</scope>
    <source>
        <strain evidence="2 3">NCTC11978</strain>
    </source>
</reference>